<dbReference type="EMBL" id="JAGGNH010000001">
    <property type="protein sequence ID" value="KAJ0985929.1"/>
    <property type="molecule type" value="Genomic_DNA"/>
</dbReference>
<dbReference type="InterPro" id="IPR036621">
    <property type="entry name" value="Anticodon-bd_dom_sf"/>
</dbReference>
<keyword evidence="3" id="KW-0804">Transcription</keyword>
<dbReference type="AlphaFoldDB" id="A0A9D5D7L3"/>
<accession>A0A9D5D7L3</accession>
<reference evidence="5" key="1">
    <citation type="submission" date="2021-03" db="EMBL/GenBank/DDBJ databases">
        <authorList>
            <person name="Li Z."/>
            <person name="Yang C."/>
        </authorList>
    </citation>
    <scope>NUCLEOTIDE SEQUENCE</scope>
    <source>
        <strain evidence="5">Dzin_1.0</strain>
        <tissue evidence="5">Leaf</tissue>
    </source>
</reference>
<evidence type="ECO:0000256" key="4">
    <source>
        <dbReference type="ARBA" id="ARBA00023242"/>
    </source>
</evidence>
<sequence>MAAEIGLAASSKGRHWSRALHRRLLRKNGKSGCIGYGHGFSEAKEVKEGGDEVVEIEKRVKVLQSLVPGGEAMEMESLFEETADYIEALKEQAHYKERTKRKILASAVRADESNLNAQVQAVQERAAIDSSTQVRKAQLAQYNYILVVGEEETNTGQWSLLEKFCSSASNLNLKPRKKEIFIEALARYKERTKTKILASAVRVDESNLNAQVRAVQERAAFDSSTQSSDSKFSSNRFCWRVSKASLRKFSRYGARTGH</sequence>
<dbReference type="InterPro" id="IPR044549">
    <property type="entry name" value="bHLH_AtIBH1-like"/>
</dbReference>
<protein>
    <submittedName>
        <fullName evidence="5">Uncharacterized protein</fullName>
    </submittedName>
</protein>
<evidence type="ECO:0000313" key="6">
    <source>
        <dbReference type="Proteomes" id="UP001085076"/>
    </source>
</evidence>
<dbReference type="PANTHER" id="PTHR33124:SF105">
    <property type="entry name" value="OS01G0630300 PROTEIN"/>
    <property type="match status" value="1"/>
</dbReference>
<dbReference type="InterPro" id="IPR044660">
    <property type="entry name" value="IBH1-like"/>
</dbReference>
<comment type="subcellular location">
    <subcellularLocation>
        <location evidence="1">Nucleus</location>
    </subcellularLocation>
</comment>
<dbReference type="CDD" id="cd11444">
    <property type="entry name" value="bHLH_AtIBH1_like"/>
    <property type="match status" value="1"/>
</dbReference>
<dbReference type="GO" id="GO:0006355">
    <property type="term" value="P:regulation of DNA-templated transcription"/>
    <property type="evidence" value="ECO:0007669"/>
    <property type="project" value="InterPro"/>
</dbReference>
<gene>
    <name evidence="5" type="ORF">J5N97_004285</name>
</gene>
<evidence type="ECO:0000256" key="3">
    <source>
        <dbReference type="ARBA" id="ARBA00023163"/>
    </source>
</evidence>
<reference evidence="5" key="2">
    <citation type="journal article" date="2022" name="Hortic Res">
        <title>The genome of Dioscorea zingiberensis sheds light on the biosynthesis, origin and evolution of the medicinally important diosgenin saponins.</title>
        <authorList>
            <person name="Li Y."/>
            <person name="Tan C."/>
            <person name="Li Z."/>
            <person name="Guo J."/>
            <person name="Li S."/>
            <person name="Chen X."/>
            <person name="Wang C."/>
            <person name="Dai X."/>
            <person name="Yang H."/>
            <person name="Song W."/>
            <person name="Hou L."/>
            <person name="Xu J."/>
            <person name="Tong Z."/>
            <person name="Xu A."/>
            <person name="Yuan X."/>
            <person name="Wang W."/>
            <person name="Yang Q."/>
            <person name="Chen L."/>
            <person name="Sun Z."/>
            <person name="Wang K."/>
            <person name="Pan B."/>
            <person name="Chen J."/>
            <person name="Bao Y."/>
            <person name="Liu F."/>
            <person name="Qi X."/>
            <person name="Gang D.R."/>
            <person name="Wen J."/>
            <person name="Li J."/>
        </authorList>
    </citation>
    <scope>NUCLEOTIDE SEQUENCE</scope>
    <source>
        <strain evidence="5">Dzin_1.0</strain>
    </source>
</reference>
<evidence type="ECO:0000256" key="2">
    <source>
        <dbReference type="ARBA" id="ARBA00023015"/>
    </source>
</evidence>
<keyword evidence="2" id="KW-0805">Transcription regulation</keyword>
<evidence type="ECO:0000313" key="5">
    <source>
        <dbReference type="EMBL" id="KAJ0985929.1"/>
    </source>
</evidence>
<dbReference type="PANTHER" id="PTHR33124">
    <property type="entry name" value="TRANSCRIPTION FACTOR IBH1-LIKE 1"/>
    <property type="match status" value="1"/>
</dbReference>
<name>A0A9D5D7L3_9LILI</name>
<dbReference type="GO" id="GO:0005634">
    <property type="term" value="C:nucleus"/>
    <property type="evidence" value="ECO:0007669"/>
    <property type="project" value="UniProtKB-SubCell"/>
</dbReference>
<proteinExistence type="predicted"/>
<dbReference type="Gene3D" id="3.40.50.800">
    <property type="entry name" value="Anticodon-binding domain"/>
    <property type="match status" value="1"/>
</dbReference>
<keyword evidence="4" id="KW-0539">Nucleus</keyword>
<evidence type="ECO:0000256" key="1">
    <source>
        <dbReference type="ARBA" id="ARBA00004123"/>
    </source>
</evidence>
<dbReference type="OrthoDB" id="1363133at2759"/>
<dbReference type="Proteomes" id="UP001085076">
    <property type="component" value="Miscellaneous, Linkage group lg01"/>
</dbReference>
<comment type="caution">
    <text evidence="5">The sequence shown here is derived from an EMBL/GenBank/DDBJ whole genome shotgun (WGS) entry which is preliminary data.</text>
</comment>
<keyword evidence="6" id="KW-1185">Reference proteome</keyword>
<organism evidence="5 6">
    <name type="scientific">Dioscorea zingiberensis</name>
    <dbReference type="NCBI Taxonomy" id="325984"/>
    <lineage>
        <taxon>Eukaryota</taxon>
        <taxon>Viridiplantae</taxon>
        <taxon>Streptophyta</taxon>
        <taxon>Embryophyta</taxon>
        <taxon>Tracheophyta</taxon>
        <taxon>Spermatophyta</taxon>
        <taxon>Magnoliopsida</taxon>
        <taxon>Liliopsida</taxon>
        <taxon>Dioscoreales</taxon>
        <taxon>Dioscoreaceae</taxon>
        <taxon>Dioscorea</taxon>
    </lineage>
</organism>